<protein>
    <submittedName>
        <fullName evidence="1">Uncharacterized protein</fullName>
    </submittedName>
</protein>
<accession>A0A2V3UIU0</accession>
<gene>
    <name evidence="1" type="ORF">C7450_101849</name>
</gene>
<sequence>MIPGSLDWGEPRGIWNVLRAFRAWVKRSIWLWIATRRSKASPQ</sequence>
<organism evidence="1 2">
    <name type="scientific">Chelatococcus asaccharovorans</name>
    <dbReference type="NCBI Taxonomy" id="28210"/>
    <lineage>
        <taxon>Bacteria</taxon>
        <taxon>Pseudomonadati</taxon>
        <taxon>Pseudomonadota</taxon>
        <taxon>Alphaproteobacteria</taxon>
        <taxon>Hyphomicrobiales</taxon>
        <taxon>Chelatococcaceae</taxon>
        <taxon>Chelatococcus</taxon>
    </lineage>
</organism>
<dbReference type="AlphaFoldDB" id="A0A2V3UIU0"/>
<dbReference type="Proteomes" id="UP000248021">
    <property type="component" value="Unassembled WGS sequence"/>
</dbReference>
<dbReference type="EMBL" id="QJJK01000001">
    <property type="protein sequence ID" value="PXW65086.1"/>
    <property type="molecule type" value="Genomic_DNA"/>
</dbReference>
<proteinExistence type="predicted"/>
<reference evidence="1 2" key="1">
    <citation type="submission" date="2018-05" db="EMBL/GenBank/DDBJ databases">
        <title>Genomic Encyclopedia of Type Strains, Phase IV (KMG-IV): sequencing the most valuable type-strain genomes for metagenomic binning, comparative biology and taxonomic classification.</title>
        <authorList>
            <person name="Goeker M."/>
        </authorList>
    </citation>
    <scope>NUCLEOTIDE SEQUENCE [LARGE SCALE GENOMIC DNA]</scope>
    <source>
        <strain evidence="1 2">DSM 6462</strain>
    </source>
</reference>
<evidence type="ECO:0000313" key="1">
    <source>
        <dbReference type="EMBL" id="PXW65086.1"/>
    </source>
</evidence>
<comment type="caution">
    <text evidence="1">The sequence shown here is derived from an EMBL/GenBank/DDBJ whole genome shotgun (WGS) entry which is preliminary data.</text>
</comment>
<keyword evidence="2" id="KW-1185">Reference proteome</keyword>
<evidence type="ECO:0000313" key="2">
    <source>
        <dbReference type="Proteomes" id="UP000248021"/>
    </source>
</evidence>
<name>A0A2V3UIU0_9HYPH</name>